<proteinExistence type="predicted"/>
<evidence type="ECO:0000256" key="1">
    <source>
        <dbReference type="SAM" id="MobiDB-lite"/>
    </source>
</evidence>
<feature type="region of interest" description="Disordered" evidence="1">
    <location>
        <begin position="1"/>
        <end position="42"/>
    </location>
</feature>
<reference evidence="2" key="1">
    <citation type="journal article" date="2021" name="Proc. Natl. Acad. Sci. U.S.A.">
        <title>A Catalog of Tens of Thousands of Viruses from Human Metagenomes Reveals Hidden Associations with Chronic Diseases.</title>
        <authorList>
            <person name="Tisza M.J."/>
            <person name="Buck C.B."/>
        </authorList>
    </citation>
    <scope>NUCLEOTIDE SEQUENCE</scope>
    <source>
        <strain evidence="2">CtOiG6</strain>
    </source>
</reference>
<name>A0A8S5N1R9_9CAUD</name>
<sequence>MSICTEGARRSGATAPPSSRVRGHKRKTLTAVRCRHDPLIHQ</sequence>
<dbReference type="EMBL" id="BK015038">
    <property type="protein sequence ID" value="DAD88303.1"/>
    <property type="molecule type" value="Genomic_DNA"/>
</dbReference>
<organism evidence="2">
    <name type="scientific">Siphoviridae sp. ctOiG6</name>
    <dbReference type="NCBI Taxonomy" id="2826313"/>
    <lineage>
        <taxon>Viruses</taxon>
        <taxon>Duplodnaviria</taxon>
        <taxon>Heunggongvirae</taxon>
        <taxon>Uroviricota</taxon>
        <taxon>Caudoviricetes</taxon>
    </lineage>
</organism>
<protein>
    <submittedName>
        <fullName evidence="2">Uncharacterized protein</fullName>
    </submittedName>
</protein>
<accession>A0A8S5N1R9</accession>
<evidence type="ECO:0000313" key="2">
    <source>
        <dbReference type="EMBL" id="DAD88303.1"/>
    </source>
</evidence>